<dbReference type="PROSITE" id="PS51510">
    <property type="entry name" value="PHOSPHAGEN_KINASE_C"/>
    <property type="match status" value="1"/>
</dbReference>
<feature type="binding site" evidence="5 6">
    <location>
        <begin position="167"/>
        <end position="171"/>
    </location>
    <ligand>
        <name>ATP</name>
        <dbReference type="ChEBI" id="CHEBI:30616"/>
    </ligand>
</feature>
<comment type="caution">
    <text evidence="5">Lacks conserved residue(s) required for the propagation of feature annotation.</text>
</comment>
<comment type="similarity">
    <text evidence="5 6">Belongs to the ATP:guanido phosphotransferase family.</text>
</comment>
<dbReference type="GO" id="GO:0005524">
    <property type="term" value="F:ATP binding"/>
    <property type="evidence" value="ECO:0007669"/>
    <property type="project" value="UniProtKB-UniRule"/>
</dbReference>
<dbReference type="EMBL" id="JNFA01000030">
    <property type="protein sequence ID" value="KGL38040.1"/>
    <property type="molecule type" value="Genomic_DNA"/>
</dbReference>
<dbReference type="GO" id="GO:0005615">
    <property type="term" value="C:extracellular space"/>
    <property type="evidence" value="ECO:0007669"/>
    <property type="project" value="TreeGrafter"/>
</dbReference>
<dbReference type="PANTHER" id="PTHR11547">
    <property type="entry name" value="ARGININE OR CREATINE KINASE"/>
    <property type="match status" value="1"/>
</dbReference>
<dbReference type="HAMAP" id="MF_00602">
    <property type="entry name" value="Prot_Arg_kinase"/>
    <property type="match status" value="1"/>
</dbReference>
<evidence type="ECO:0000313" key="9">
    <source>
        <dbReference type="Proteomes" id="UP000029844"/>
    </source>
</evidence>
<name>A0A099W1Y6_9LIST</name>
<dbReference type="Pfam" id="PF00217">
    <property type="entry name" value="ATP-gua_Ptrans"/>
    <property type="match status" value="1"/>
</dbReference>
<sequence>MGSENLFKPVLSSWLEQDGPQSDVVISSRVRLARNFKDWNFSGAGVELFARVREELGTRDGFSFLAMGDLSVLERGMLVERHLISPEMMRRQDFGAVMVSDDERASVMFNEEDHIRIQCMAPGLQLEQVLNEAFVLDDELEINMPYAFDKRLGYLTTCVTNVGTGLRASVMVHLPGLVATKKLQKTVEAIRRYGFVVRGMYGEGSRPASNIFQISNQVTLGKTELEIVQDLSDVMEQVIMQERVCRTKLKQTFHIAMEDRIFRAYGVLKHSRILAQKEAADAISDLRLGIQMGYVEHIPSQKVNELILFSQPAFLRRFAQRDMNELEEKVIRAAAIREILDTY</sequence>
<dbReference type="InterPro" id="IPR000749">
    <property type="entry name" value="ATP-guanido_PTrfase"/>
</dbReference>
<feature type="binding site" evidence="5 6">
    <location>
        <position position="82"/>
    </location>
    <ligand>
        <name>ATP</name>
        <dbReference type="ChEBI" id="CHEBI:30616"/>
    </ligand>
</feature>
<comment type="caution">
    <text evidence="8">The sequence shown here is derived from an EMBL/GenBank/DDBJ whole genome shotgun (WGS) entry which is preliminary data.</text>
</comment>
<dbReference type="RefSeq" id="WP_036088178.1">
    <property type="nucleotide sequence ID" value="NZ_CBCSHQ010000011.1"/>
</dbReference>
<dbReference type="OrthoDB" id="9791353at2"/>
<organism evidence="8 9">
    <name type="scientific">Listeria booriae</name>
    <dbReference type="NCBI Taxonomy" id="1552123"/>
    <lineage>
        <taxon>Bacteria</taxon>
        <taxon>Bacillati</taxon>
        <taxon>Bacillota</taxon>
        <taxon>Bacilli</taxon>
        <taxon>Bacillales</taxon>
        <taxon>Listeriaceae</taxon>
        <taxon>Listeria</taxon>
    </lineage>
</organism>
<proteinExistence type="inferred from homology"/>
<keyword evidence="3 5" id="KW-0418">Kinase</keyword>
<evidence type="ECO:0000256" key="3">
    <source>
        <dbReference type="ARBA" id="ARBA00022777"/>
    </source>
</evidence>
<dbReference type="GO" id="GO:1990424">
    <property type="term" value="F:protein arginine kinase activity"/>
    <property type="evidence" value="ECO:0007669"/>
    <property type="project" value="UniProtKB-EC"/>
</dbReference>
<keyword evidence="4 5" id="KW-0067">ATP-binding</keyword>
<dbReference type="SUPFAM" id="SSF55931">
    <property type="entry name" value="Glutamine synthetase/guanido kinase"/>
    <property type="match status" value="1"/>
</dbReference>
<reference evidence="8 9" key="1">
    <citation type="submission" date="2014-05" db="EMBL/GenBank/DDBJ databases">
        <title>Novel Listeriaceae from food processing environments.</title>
        <authorList>
            <person name="den Bakker H.C."/>
        </authorList>
    </citation>
    <scope>NUCLEOTIDE SEQUENCE [LARGE SCALE GENOMIC DNA]</scope>
    <source>
        <strain evidence="8 9">FSL A5-0281</strain>
    </source>
</reference>
<dbReference type="NCBIfam" id="NF002194">
    <property type="entry name" value="PRK01059.1-4"/>
    <property type="match status" value="1"/>
</dbReference>
<feature type="binding site" evidence="6">
    <location>
        <begin position="198"/>
        <end position="203"/>
    </location>
    <ligand>
        <name>ATP</name>
        <dbReference type="ChEBI" id="CHEBI:30616"/>
    </ligand>
</feature>
<dbReference type="AlphaFoldDB" id="A0A099W1Y6"/>
<dbReference type="InterPro" id="IPR022414">
    <property type="entry name" value="ATP-guanido_PTrfase_cat"/>
</dbReference>
<keyword evidence="9" id="KW-1185">Reference proteome</keyword>
<evidence type="ECO:0000256" key="1">
    <source>
        <dbReference type="ARBA" id="ARBA00022679"/>
    </source>
</evidence>
<dbReference type="STRING" id="1552123.EP57_15910"/>
<dbReference type="GO" id="GO:0004111">
    <property type="term" value="F:creatine kinase activity"/>
    <property type="evidence" value="ECO:0007669"/>
    <property type="project" value="InterPro"/>
</dbReference>
<dbReference type="CDD" id="cd07930">
    <property type="entry name" value="bacterial_phosphagen_kinase"/>
    <property type="match status" value="1"/>
</dbReference>
<feature type="binding site" evidence="5 6">
    <location>
        <position position="116"/>
    </location>
    <ligand>
        <name>ATP</name>
        <dbReference type="ChEBI" id="CHEBI:30616"/>
    </ligand>
</feature>
<keyword evidence="1 5" id="KW-0808">Transferase</keyword>
<keyword evidence="2 5" id="KW-0547">Nucleotide-binding</keyword>
<feature type="domain" description="Phosphagen kinase C-terminal" evidence="7">
    <location>
        <begin position="24"/>
        <end position="245"/>
    </location>
</feature>
<dbReference type="InterPro" id="IPR023660">
    <property type="entry name" value="Arg_Kinase"/>
</dbReference>
<evidence type="ECO:0000313" key="8">
    <source>
        <dbReference type="EMBL" id="KGL38040.1"/>
    </source>
</evidence>
<dbReference type="EC" id="2.7.14.1" evidence="5"/>
<dbReference type="eggNOG" id="COG3869">
    <property type="taxonomic scope" value="Bacteria"/>
</dbReference>
<gene>
    <name evidence="5" type="primary">mcsB</name>
    <name evidence="8" type="ORF">EP57_15910</name>
</gene>
<evidence type="ECO:0000256" key="4">
    <source>
        <dbReference type="ARBA" id="ARBA00022840"/>
    </source>
</evidence>
<accession>A0A099W1Y6</accession>
<dbReference type="Gene3D" id="3.30.590.10">
    <property type="entry name" value="Glutamine synthetase/guanido kinase, catalytic domain"/>
    <property type="match status" value="1"/>
</dbReference>
<comment type="catalytic activity">
    <reaction evidence="5">
        <text>L-arginyl-[protein] + ATP = N(omega)-phospho-L-arginyl-[protein] + ADP + H(+)</text>
        <dbReference type="Rhea" id="RHEA:43384"/>
        <dbReference type="Rhea" id="RHEA-COMP:10532"/>
        <dbReference type="Rhea" id="RHEA-COMP:10533"/>
        <dbReference type="ChEBI" id="CHEBI:15378"/>
        <dbReference type="ChEBI" id="CHEBI:29965"/>
        <dbReference type="ChEBI" id="CHEBI:30616"/>
        <dbReference type="ChEBI" id="CHEBI:83226"/>
        <dbReference type="ChEBI" id="CHEBI:456216"/>
        <dbReference type="EC" id="2.7.14.1"/>
    </reaction>
</comment>
<protein>
    <recommendedName>
        <fullName evidence="5">Protein-arginine kinase</fullName>
        <ecNumber evidence="5">2.7.14.1</ecNumber>
    </recommendedName>
</protein>
<dbReference type="GO" id="GO:0046314">
    <property type="term" value="P:phosphocreatine biosynthetic process"/>
    <property type="evidence" value="ECO:0007669"/>
    <property type="project" value="InterPro"/>
</dbReference>
<evidence type="ECO:0000256" key="5">
    <source>
        <dbReference type="HAMAP-Rule" id="MF_00602"/>
    </source>
</evidence>
<dbReference type="Proteomes" id="UP000029844">
    <property type="component" value="Unassembled WGS sequence"/>
</dbReference>
<dbReference type="InterPro" id="IPR014746">
    <property type="entry name" value="Gln_synth/guanido_kin_cat_dom"/>
</dbReference>
<dbReference type="GeneID" id="58718817"/>
<feature type="binding site" evidence="5 6">
    <location>
        <begin position="27"/>
        <end position="31"/>
    </location>
    <ligand>
        <name>ATP</name>
        <dbReference type="ChEBI" id="CHEBI:30616"/>
    </ligand>
</feature>
<comment type="function">
    <text evidence="5">Catalyzes the specific phosphorylation of arginine residues in proteins.</text>
</comment>
<dbReference type="PANTHER" id="PTHR11547:SF38">
    <property type="entry name" value="ARGININE KINASE 1-RELATED"/>
    <property type="match status" value="1"/>
</dbReference>
<evidence type="ECO:0000256" key="2">
    <source>
        <dbReference type="ARBA" id="ARBA00022741"/>
    </source>
</evidence>
<evidence type="ECO:0000259" key="7">
    <source>
        <dbReference type="PROSITE" id="PS51510"/>
    </source>
</evidence>
<evidence type="ECO:0000256" key="6">
    <source>
        <dbReference type="PROSITE-ProRule" id="PRU00843"/>
    </source>
</evidence>